<gene>
    <name evidence="2" type="ORF">LX32DRAFT_657424</name>
</gene>
<proteinExistence type="predicted"/>
<name>A0AAD9H6S5_9PEZI</name>
<feature type="region of interest" description="Disordered" evidence="1">
    <location>
        <begin position="59"/>
        <end position="95"/>
    </location>
</feature>
<keyword evidence="3" id="KW-1185">Reference proteome</keyword>
<organism evidence="2 3">
    <name type="scientific">Colletotrichum zoysiae</name>
    <dbReference type="NCBI Taxonomy" id="1216348"/>
    <lineage>
        <taxon>Eukaryota</taxon>
        <taxon>Fungi</taxon>
        <taxon>Dikarya</taxon>
        <taxon>Ascomycota</taxon>
        <taxon>Pezizomycotina</taxon>
        <taxon>Sordariomycetes</taxon>
        <taxon>Hypocreomycetidae</taxon>
        <taxon>Glomerellales</taxon>
        <taxon>Glomerellaceae</taxon>
        <taxon>Colletotrichum</taxon>
        <taxon>Colletotrichum graminicola species complex</taxon>
    </lineage>
</organism>
<comment type="caution">
    <text evidence="2">The sequence shown here is derived from an EMBL/GenBank/DDBJ whole genome shotgun (WGS) entry which is preliminary data.</text>
</comment>
<evidence type="ECO:0000313" key="3">
    <source>
        <dbReference type="Proteomes" id="UP001232148"/>
    </source>
</evidence>
<dbReference type="Proteomes" id="UP001232148">
    <property type="component" value="Unassembled WGS sequence"/>
</dbReference>
<dbReference type="EMBL" id="MU843024">
    <property type="protein sequence ID" value="KAK2022832.1"/>
    <property type="molecule type" value="Genomic_DNA"/>
</dbReference>
<dbReference type="AlphaFoldDB" id="A0AAD9H6S5"/>
<protein>
    <submittedName>
        <fullName evidence="2">Uncharacterized protein</fullName>
    </submittedName>
</protein>
<reference evidence="2" key="1">
    <citation type="submission" date="2021-06" db="EMBL/GenBank/DDBJ databases">
        <title>Comparative genomics, transcriptomics and evolutionary studies reveal genomic signatures of adaptation to plant cell wall in hemibiotrophic fungi.</title>
        <authorList>
            <consortium name="DOE Joint Genome Institute"/>
            <person name="Baroncelli R."/>
            <person name="Diaz J.F."/>
            <person name="Benocci T."/>
            <person name="Peng M."/>
            <person name="Battaglia E."/>
            <person name="Haridas S."/>
            <person name="Andreopoulos W."/>
            <person name="Labutti K."/>
            <person name="Pangilinan J."/>
            <person name="Floch G.L."/>
            <person name="Makela M.R."/>
            <person name="Henrissat B."/>
            <person name="Grigoriev I.V."/>
            <person name="Crouch J.A."/>
            <person name="De Vries R.P."/>
            <person name="Sukno S.A."/>
            <person name="Thon M.R."/>
        </authorList>
    </citation>
    <scope>NUCLEOTIDE SEQUENCE</scope>
    <source>
        <strain evidence="2">MAFF235873</strain>
    </source>
</reference>
<evidence type="ECO:0000256" key="1">
    <source>
        <dbReference type="SAM" id="MobiDB-lite"/>
    </source>
</evidence>
<accession>A0AAD9H6S5</accession>
<evidence type="ECO:0000313" key="2">
    <source>
        <dbReference type="EMBL" id="KAK2022832.1"/>
    </source>
</evidence>
<feature type="compositionally biased region" description="Basic and acidic residues" evidence="1">
    <location>
        <begin position="80"/>
        <end position="95"/>
    </location>
</feature>
<sequence>MRWALGSLLCFELGRKDEQADWISQKVAVAREGSCKVKRSRDVSVTAETDGPTRLKQWRAAGASRREGDTSSSASVVVGRNKDWTRKSRDEMDRGLSKAARKQQAKEMGLVVHAKQATIQFAVWARVSLFCPFAGVRGTKPIGLRQPEAAAGVWYSGSKARRFVNQDWMVGTYGYPVAERCTVASKGQRTGSKMTREDGGAGAAVRAAFRGDLTIISAVLRDWTLADGAFSPCKSLRRPPELADASSTGKMCREPALMLIWWQGEAGLPLDEAVIEVEPKRGAGEENERVEGECDVAACNYS</sequence>